<gene>
    <name evidence="1" type="ORF">CYFUS_001700</name>
</gene>
<proteinExistence type="predicted"/>
<dbReference type="Proteomes" id="UP000217257">
    <property type="component" value="Chromosome"/>
</dbReference>
<name>A0A250IZE5_9BACT</name>
<dbReference type="RefSeq" id="WP_157758331.1">
    <property type="nucleotide sequence ID" value="NZ_CP022098.1"/>
</dbReference>
<dbReference type="AlphaFoldDB" id="A0A250IZE5"/>
<reference evidence="1 2" key="1">
    <citation type="submission" date="2017-06" db="EMBL/GenBank/DDBJ databases">
        <title>Sequencing and comparative analysis of myxobacterial genomes.</title>
        <authorList>
            <person name="Rupp O."/>
            <person name="Goesmann A."/>
            <person name="Sogaard-Andersen L."/>
        </authorList>
    </citation>
    <scope>NUCLEOTIDE SEQUENCE [LARGE SCALE GENOMIC DNA]</scope>
    <source>
        <strain evidence="1 2">DSM 52655</strain>
    </source>
</reference>
<evidence type="ECO:0000313" key="1">
    <source>
        <dbReference type="EMBL" id="ATB36286.1"/>
    </source>
</evidence>
<protein>
    <submittedName>
        <fullName evidence="1">Uncharacterized protein</fullName>
    </submittedName>
</protein>
<dbReference type="KEGG" id="cfus:CYFUS_001700"/>
<dbReference type="EMBL" id="CP022098">
    <property type="protein sequence ID" value="ATB36286.1"/>
    <property type="molecule type" value="Genomic_DNA"/>
</dbReference>
<evidence type="ECO:0000313" key="2">
    <source>
        <dbReference type="Proteomes" id="UP000217257"/>
    </source>
</evidence>
<accession>A0A250IZE5</accession>
<organism evidence="1 2">
    <name type="scientific">Cystobacter fuscus</name>
    <dbReference type="NCBI Taxonomy" id="43"/>
    <lineage>
        <taxon>Bacteria</taxon>
        <taxon>Pseudomonadati</taxon>
        <taxon>Myxococcota</taxon>
        <taxon>Myxococcia</taxon>
        <taxon>Myxococcales</taxon>
        <taxon>Cystobacterineae</taxon>
        <taxon>Archangiaceae</taxon>
        <taxon>Cystobacter</taxon>
    </lineage>
</organism>
<sequence length="265" mass="28350">MQRQTVVTISSVVQTVGAGGIGLRLEPLTNALTGNPVDMSATVRFNRNDSLVHVLEDDGARYFSEPFEVAELVGGRVGDRWRVTVFEGSADAVGGATRRRERSFLLANKVNFDGMVKNNGYFLPSANGSVVDAAVSDGAWPAPFDVSRFRELHLYACASFTKDPAYPSSRPALQVGLNLLTGPDALADPIGGPMLELAGGERKVIVLGNDVATSRPSDLAVDGWVALKMRPAWLHVTLTFVDLAGYAAANPTRGTPMYVRLVGME</sequence>